<dbReference type="GeneID" id="20669000"/>
<evidence type="ECO:0000256" key="9">
    <source>
        <dbReference type="SAM" id="MobiDB-lite"/>
    </source>
</evidence>
<dbReference type="HOGENOM" id="CLU_1810801_0_0_1"/>
<evidence type="ECO:0000256" key="1">
    <source>
        <dbReference type="ARBA" id="ARBA00004123"/>
    </source>
</evidence>
<comment type="subunit">
    <text evidence="8">Component of the Mediator complex.</text>
</comment>
<dbReference type="PANTHER" id="PTHR13208:SF2">
    <property type="entry name" value="MEDIATOR OF RNA POLYMERASE II TRANSCRIPTION SUBUNIT 4"/>
    <property type="match status" value="1"/>
</dbReference>
<comment type="function">
    <text evidence="8">Component of the Mediator complex, a coactivator involved in the regulated transcription of nearly all RNA polymerase II-dependent genes. Mediator functions as a bridge to convey information from gene-specific regulatory proteins to the basal RNA polymerase II transcription machinery. Mediator is recruited to promoters by direct interactions with regulatory proteins and serves as a scaffold for the assembly of a functional preinitiation complex with RNA polymerase II and the general transcription factors.</text>
</comment>
<evidence type="ECO:0000313" key="10">
    <source>
        <dbReference type="EMBL" id="ETW79048.1"/>
    </source>
</evidence>
<organism evidence="10 11">
    <name type="scientific">Heterobasidion irregulare (strain TC 32-1)</name>
    <dbReference type="NCBI Taxonomy" id="747525"/>
    <lineage>
        <taxon>Eukaryota</taxon>
        <taxon>Fungi</taxon>
        <taxon>Dikarya</taxon>
        <taxon>Basidiomycota</taxon>
        <taxon>Agaricomycotina</taxon>
        <taxon>Agaricomycetes</taxon>
        <taxon>Russulales</taxon>
        <taxon>Bondarzewiaceae</taxon>
        <taxon>Heterobasidion</taxon>
        <taxon>Heterobasidion annosum species complex</taxon>
    </lineage>
</organism>
<keyword evidence="6 8" id="KW-0539">Nucleus</keyword>
<dbReference type="GO" id="GO:0006357">
    <property type="term" value="P:regulation of transcription by RNA polymerase II"/>
    <property type="evidence" value="ECO:0007669"/>
    <property type="project" value="InterPro"/>
</dbReference>
<dbReference type="OrthoDB" id="1929813at2759"/>
<feature type="non-terminal residue" evidence="10">
    <location>
        <position position="146"/>
    </location>
</feature>
<keyword evidence="5 8" id="KW-0804">Transcription</keyword>
<sequence>LEDGRRELEAIVTEGDTRIGEIHRAREAAIPYPELLAYAQSLSAFTSAPPNMPETAPPGLPQAPPPLFFPPFPNEEKMRRGHLNAEAPLGVPGETHSVGRRTSSRSPSPSSPTDQLAHAHANPYRPHDSRPPVEIFDLDLDLNPDL</sequence>
<accession>W4JZP4</accession>
<dbReference type="eggNOG" id="ENOG502SDCP">
    <property type="taxonomic scope" value="Eukaryota"/>
</dbReference>
<evidence type="ECO:0000256" key="8">
    <source>
        <dbReference type="RuleBase" id="RU364141"/>
    </source>
</evidence>
<dbReference type="RefSeq" id="XP_009549319.1">
    <property type="nucleotide sequence ID" value="XM_009551024.1"/>
</dbReference>
<protein>
    <recommendedName>
        <fullName evidence="3 8">Mediator of RNA polymerase II transcription subunit 4</fullName>
    </recommendedName>
    <alternativeName>
        <fullName evidence="7 8">Mediator complex subunit 4</fullName>
    </alternativeName>
</protein>
<reference evidence="10 11" key="1">
    <citation type="journal article" date="2012" name="New Phytol.">
        <title>Insight into trade-off between wood decay and parasitism from the genome of a fungal forest pathogen.</title>
        <authorList>
            <person name="Olson A."/>
            <person name="Aerts A."/>
            <person name="Asiegbu F."/>
            <person name="Belbahri L."/>
            <person name="Bouzid O."/>
            <person name="Broberg A."/>
            <person name="Canback B."/>
            <person name="Coutinho P.M."/>
            <person name="Cullen D."/>
            <person name="Dalman K."/>
            <person name="Deflorio G."/>
            <person name="van Diepen L.T."/>
            <person name="Dunand C."/>
            <person name="Duplessis S."/>
            <person name="Durling M."/>
            <person name="Gonthier P."/>
            <person name="Grimwood J."/>
            <person name="Fossdal C.G."/>
            <person name="Hansson D."/>
            <person name="Henrissat B."/>
            <person name="Hietala A."/>
            <person name="Himmelstrand K."/>
            <person name="Hoffmeister D."/>
            <person name="Hogberg N."/>
            <person name="James T.Y."/>
            <person name="Karlsson M."/>
            <person name="Kohler A."/>
            <person name="Kues U."/>
            <person name="Lee Y.H."/>
            <person name="Lin Y.C."/>
            <person name="Lind M."/>
            <person name="Lindquist E."/>
            <person name="Lombard V."/>
            <person name="Lucas S."/>
            <person name="Lunden K."/>
            <person name="Morin E."/>
            <person name="Murat C."/>
            <person name="Park J."/>
            <person name="Raffaello T."/>
            <person name="Rouze P."/>
            <person name="Salamov A."/>
            <person name="Schmutz J."/>
            <person name="Solheim H."/>
            <person name="Stahlberg J."/>
            <person name="Velez H."/>
            <person name="de Vries R.P."/>
            <person name="Wiebenga A."/>
            <person name="Woodward S."/>
            <person name="Yakovlev I."/>
            <person name="Garbelotto M."/>
            <person name="Martin F."/>
            <person name="Grigoriev I.V."/>
            <person name="Stenlid J."/>
        </authorList>
    </citation>
    <scope>NUCLEOTIDE SEQUENCE [LARGE SCALE GENOMIC DNA]</scope>
    <source>
        <strain evidence="10 11">TC 32-1</strain>
    </source>
</reference>
<evidence type="ECO:0000256" key="2">
    <source>
        <dbReference type="ARBA" id="ARBA00009626"/>
    </source>
</evidence>
<keyword evidence="4 8" id="KW-0805">Transcription regulation</keyword>
<evidence type="ECO:0000256" key="3">
    <source>
        <dbReference type="ARBA" id="ARBA00020629"/>
    </source>
</evidence>
<dbReference type="PANTHER" id="PTHR13208">
    <property type="entry name" value="MEDIATOR OF RNA POLYMERASE II TRANSCRIPTION SUBUNIT 4"/>
    <property type="match status" value="1"/>
</dbReference>
<dbReference type="STRING" id="747525.W4JZP4"/>
<dbReference type="AlphaFoldDB" id="W4JZP4"/>
<dbReference type="GO" id="GO:0003712">
    <property type="term" value="F:transcription coregulator activity"/>
    <property type="evidence" value="ECO:0007669"/>
    <property type="project" value="InterPro"/>
</dbReference>
<keyword evidence="8" id="KW-0010">Activator</keyword>
<name>W4JZP4_HETIT</name>
<comment type="similarity">
    <text evidence="2 8">Belongs to the Mediator complex subunit 4 family.</text>
</comment>
<evidence type="ECO:0000313" key="11">
    <source>
        <dbReference type="Proteomes" id="UP000030671"/>
    </source>
</evidence>
<dbReference type="InParanoid" id="W4JZP4"/>
<dbReference type="GO" id="GO:0070847">
    <property type="term" value="C:core mediator complex"/>
    <property type="evidence" value="ECO:0007669"/>
    <property type="project" value="TreeGrafter"/>
</dbReference>
<feature type="non-terminal residue" evidence="10">
    <location>
        <position position="1"/>
    </location>
</feature>
<dbReference type="GO" id="GO:0016592">
    <property type="term" value="C:mediator complex"/>
    <property type="evidence" value="ECO:0007669"/>
    <property type="project" value="InterPro"/>
</dbReference>
<evidence type="ECO:0000256" key="7">
    <source>
        <dbReference type="ARBA" id="ARBA00031257"/>
    </source>
</evidence>
<evidence type="ECO:0000256" key="4">
    <source>
        <dbReference type="ARBA" id="ARBA00023015"/>
    </source>
</evidence>
<keyword evidence="11" id="KW-1185">Reference proteome</keyword>
<evidence type="ECO:0000256" key="6">
    <source>
        <dbReference type="ARBA" id="ARBA00023242"/>
    </source>
</evidence>
<feature type="compositionally biased region" description="Pro residues" evidence="9">
    <location>
        <begin position="50"/>
        <end position="73"/>
    </location>
</feature>
<feature type="compositionally biased region" description="Low complexity" evidence="9">
    <location>
        <begin position="104"/>
        <end position="113"/>
    </location>
</feature>
<proteinExistence type="inferred from homology"/>
<feature type="compositionally biased region" description="Acidic residues" evidence="9">
    <location>
        <begin position="136"/>
        <end position="146"/>
    </location>
</feature>
<gene>
    <name evidence="8" type="primary">MED4</name>
    <name evidence="10" type="ORF">HETIRDRAFT_243617</name>
</gene>
<comment type="subcellular location">
    <subcellularLocation>
        <location evidence="1 8">Nucleus</location>
    </subcellularLocation>
</comment>
<evidence type="ECO:0000256" key="5">
    <source>
        <dbReference type="ARBA" id="ARBA00023163"/>
    </source>
</evidence>
<dbReference type="EMBL" id="KI925461">
    <property type="protein sequence ID" value="ETW79048.1"/>
    <property type="molecule type" value="Genomic_DNA"/>
</dbReference>
<dbReference type="InterPro" id="IPR019258">
    <property type="entry name" value="Mediator_Med4"/>
</dbReference>
<dbReference type="Proteomes" id="UP000030671">
    <property type="component" value="Unassembled WGS sequence"/>
</dbReference>
<feature type="region of interest" description="Disordered" evidence="9">
    <location>
        <begin position="46"/>
        <end position="146"/>
    </location>
</feature>
<dbReference type="KEGG" id="hir:HETIRDRAFT_243617"/>
<dbReference type="Pfam" id="PF10018">
    <property type="entry name" value="Med4"/>
    <property type="match status" value="1"/>
</dbReference>